<dbReference type="Proteomes" id="UP001161580">
    <property type="component" value="Unassembled WGS sequence"/>
</dbReference>
<proteinExistence type="predicted"/>
<protein>
    <recommendedName>
        <fullName evidence="3">RCK N-terminal domain-containing protein</fullName>
    </recommendedName>
</protein>
<evidence type="ECO:0008006" key="3">
    <source>
        <dbReference type="Google" id="ProtNLM"/>
    </source>
</evidence>
<evidence type="ECO:0000313" key="1">
    <source>
        <dbReference type="EMBL" id="MDI7923903.1"/>
    </source>
</evidence>
<organism evidence="1 2">
    <name type="scientific">Ferirhizobium litorale</name>
    <dbReference type="NCBI Taxonomy" id="2927786"/>
    <lineage>
        <taxon>Bacteria</taxon>
        <taxon>Pseudomonadati</taxon>
        <taxon>Pseudomonadota</taxon>
        <taxon>Alphaproteobacteria</taxon>
        <taxon>Hyphomicrobiales</taxon>
        <taxon>Rhizobiaceae</taxon>
        <taxon>Ferirhizobium</taxon>
    </lineage>
</organism>
<dbReference type="EMBL" id="JALDYZ010000010">
    <property type="protein sequence ID" value="MDI7923903.1"/>
    <property type="molecule type" value="Genomic_DNA"/>
</dbReference>
<comment type="caution">
    <text evidence="1">The sequence shown here is derived from an EMBL/GenBank/DDBJ whole genome shotgun (WGS) entry which is preliminary data.</text>
</comment>
<dbReference type="RefSeq" id="WP_311786950.1">
    <property type="nucleotide sequence ID" value="NZ_JALDYY010000007.1"/>
</dbReference>
<name>A0AAE3QHB8_9HYPH</name>
<dbReference type="AlphaFoldDB" id="A0AAE3QHB8"/>
<sequence>MVSTADDRDIAALVKAGANVVFPENLAAGLALADQSLLLCGLTQEEAGRIITTLRAELNPELRERVGI</sequence>
<gene>
    <name evidence="1" type="ORF">MRS75_17675</name>
</gene>
<reference evidence="1" key="1">
    <citation type="submission" date="2022-03" db="EMBL/GenBank/DDBJ databases">
        <title>Fererhizobium litorale gen. nov., sp. nov., isolated from sandy sediments of the Sea of Japan seashore.</title>
        <authorList>
            <person name="Romanenko L."/>
            <person name="Kurilenko V."/>
            <person name="Otstavnykh N."/>
            <person name="Svetashev V."/>
            <person name="Tekutyeva L."/>
            <person name="Isaeva M."/>
            <person name="Mikhailov V."/>
        </authorList>
    </citation>
    <scope>NUCLEOTIDE SEQUENCE</scope>
    <source>
        <strain evidence="1">KMM 9576</strain>
    </source>
</reference>
<evidence type="ECO:0000313" key="2">
    <source>
        <dbReference type="Proteomes" id="UP001161580"/>
    </source>
</evidence>
<accession>A0AAE3QHB8</accession>
<keyword evidence="2" id="KW-1185">Reference proteome</keyword>